<feature type="transmembrane region" description="Helical" evidence="8">
    <location>
        <begin position="299"/>
        <end position="317"/>
    </location>
</feature>
<evidence type="ECO:0000259" key="9">
    <source>
        <dbReference type="Pfam" id="PF13231"/>
    </source>
</evidence>
<evidence type="ECO:0000256" key="4">
    <source>
        <dbReference type="ARBA" id="ARBA00022679"/>
    </source>
</evidence>
<name>A0A2M7RSJ3_9BACT</name>
<feature type="transmembrane region" description="Helical" evidence="8">
    <location>
        <begin position="177"/>
        <end position="199"/>
    </location>
</feature>
<evidence type="ECO:0000256" key="5">
    <source>
        <dbReference type="ARBA" id="ARBA00022692"/>
    </source>
</evidence>
<dbReference type="GO" id="GO:0009103">
    <property type="term" value="P:lipopolysaccharide biosynthetic process"/>
    <property type="evidence" value="ECO:0007669"/>
    <property type="project" value="UniProtKB-ARBA"/>
</dbReference>
<dbReference type="Proteomes" id="UP000231069">
    <property type="component" value="Unassembled WGS sequence"/>
</dbReference>
<feature type="domain" description="Glycosyltransferase RgtA/B/C/D-like" evidence="9">
    <location>
        <begin position="48"/>
        <end position="195"/>
    </location>
</feature>
<feature type="transmembrane region" description="Helical" evidence="8">
    <location>
        <begin position="68"/>
        <end position="89"/>
    </location>
</feature>
<dbReference type="GO" id="GO:0005886">
    <property type="term" value="C:plasma membrane"/>
    <property type="evidence" value="ECO:0007669"/>
    <property type="project" value="UniProtKB-SubCell"/>
</dbReference>
<evidence type="ECO:0000256" key="6">
    <source>
        <dbReference type="ARBA" id="ARBA00022989"/>
    </source>
</evidence>
<sequence>MIYIILFISLIFRLINLNQSFWLDEAISALTAKASFPYQWYGIAGDFQPPLYYLILHLFMKLNIWNEWFLRIPSVLFGVFTVYIIYLIANKLFNKKTALISSLLLAISQFHIYYSQELRMYSLLALLTTLSMWFYIKKQWIRYIFAGIIGAYSSYMYFFIFFPQMLWILLFRNRKNMYPWIMSMVIILLSYLPWLPNLLKQLETSRMILSNLPQWRDLSTLPLWKLFPQIFIKFTFGRISFDNKFLYGLIFLILVLIFGYILTSIKKDLDKKLFFVINWFLIPLIIICIVNLFVPIANVWRLIFLLPPFLIIISRLIDLHKYSFLFLILVVLISLTANFFYFLNEKYQRENWRGLVSELDTNNDPVIFTVENGFAPYTWYSKKKKVICGPLTLDKCTKSNNFYYISYLKDIFDKDNKVQQTLSSRYLLVDIKNYQGVGFVYHYENSY</sequence>
<evidence type="ECO:0000256" key="1">
    <source>
        <dbReference type="ARBA" id="ARBA00004651"/>
    </source>
</evidence>
<organism evidence="10 11">
    <name type="scientific">Candidatus Gottesmanbacteria bacterium CG_4_10_14_0_8_um_filter_37_24</name>
    <dbReference type="NCBI Taxonomy" id="1974574"/>
    <lineage>
        <taxon>Bacteria</taxon>
        <taxon>Candidatus Gottesmaniibacteriota</taxon>
    </lineage>
</organism>
<evidence type="ECO:0000313" key="11">
    <source>
        <dbReference type="Proteomes" id="UP000231069"/>
    </source>
</evidence>
<dbReference type="InterPro" id="IPR038731">
    <property type="entry name" value="RgtA/B/C-like"/>
</dbReference>
<evidence type="ECO:0000256" key="3">
    <source>
        <dbReference type="ARBA" id="ARBA00022676"/>
    </source>
</evidence>
<reference evidence="11" key="1">
    <citation type="submission" date="2017-09" db="EMBL/GenBank/DDBJ databases">
        <title>Depth-based differentiation of microbial function through sediment-hosted aquifers and enrichment of novel symbionts in the deep terrestrial subsurface.</title>
        <authorList>
            <person name="Probst A.J."/>
            <person name="Ladd B."/>
            <person name="Jarett J.K."/>
            <person name="Geller-Mcgrath D.E."/>
            <person name="Sieber C.M.K."/>
            <person name="Emerson J.B."/>
            <person name="Anantharaman K."/>
            <person name="Thomas B.C."/>
            <person name="Malmstrom R."/>
            <person name="Stieglmeier M."/>
            <person name="Klingl A."/>
            <person name="Woyke T."/>
            <person name="Ryan C.M."/>
            <person name="Banfield J.F."/>
        </authorList>
    </citation>
    <scope>NUCLEOTIDE SEQUENCE [LARGE SCALE GENOMIC DNA]</scope>
</reference>
<feature type="transmembrane region" description="Helical" evidence="8">
    <location>
        <begin position="274"/>
        <end position="293"/>
    </location>
</feature>
<feature type="transmembrane region" description="Helical" evidence="8">
    <location>
        <begin position="96"/>
        <end position="114"/>
    </location>
</feature>
<feature type="transmembrane region" description="Helical" evidence="8">
    <location>
        <begin position="120"/>
        <end position="136"/>
    </location>
</feature>
<dbReference type="GO" id="GO:0016763">
    <property type="term" value="F:pentosyltransferase activity"/>
    <property type="evidence" value="ECO:0007669"/>
    <property type="project" value="TreeGrafter"/>
</dbReference>
<feature type="transmembrane region" description="Helical" evidence="8">
    <location>
        <begin position="245"/>
        <end position="262"/>
    </location>
</feature>
<dbReference type="GO" id="GO:0010041">
    <property type="term" value="P:response to iron(III) ion"/>
    <property type="evidence" value="ECO:0007669"/>
    <property type="project" value="TreeGrafter"/>
</dbReference>
<protein>
    <recommendedName>
        <fullName evidence="9">Glycosyltransferase RgtA/B/C/D-like domain-containing protein</fullName>
    </recommendedName>
</protein>
<evidence type="ECO:0000256" key="2">
    <source>
        <dbReference type="ARBA" id="ARBA00022475"/>
    </source>
</evidence>
<gene>
    <name evidence="10" type="ORF">COY59_00260</name>
</gene>
<evidence type="ECO:0000256" key="7">
    <source>
        <dbReference type="ARBA" id="ARBA00023136"/>
    </source>
</evidence>
<dbReference type="EMBL" id="PFMK01000006">
    <property type="protein sequence ID" value="PIZ03291.1"/>
    <property type="molecule type" value="Genomic_DNA"/>
</dbReference>
<keyword evidence="5 8" id="KW-0812">Transmembrane</keyword>
<dbReference type="InterPro" id="IPR050297">
    <property type="entry name" value="LipidA_mod_glycosyltrf_83"/>
</dbReference>
<keyword evidence="4" id="KW-0808">Transferase</keyword>
<keyword evidence="6 8" id="KW-1133">Transmembrane helix</keyword>
<dbReference type="PANTHER" id="PTHR33908">
    <property type="entry name" value="MANNOSYLTRANSFERASE YKCB-RELATED"/>
    <property type="match status" value="1"/>
</dbReference>
<keyword evidence="3" id="KW-0328">Glycosyltransferase</keyword>
<keyword evidence="2" id="KW-1003">Cell membrane</keyword>
<comment type="caution">
    <text evidence="10">The sequence shown here is derived from an EMBL/GenBank/DDBJ whole genome shotgun (WGS) entry which is preliminary data.</text>
</comment>
<evidence type="ECO:0000313" key="10">
    <source>
        <dbReference type="EMBL" id="PIZ03291.1"/>
    </source>
</evidence>
<feature type="transmembrane region" description="Helical" evidence="8">
    <location>
        <begin position="143"/>
        <end position="171"/>
    </location>
</feature>
<proteinExistence type="predicted"/>
<accession>A0A2M7RSJ3</accession>
<evidence type="ECO:0000256" key="8">
    <source>
        <dbReference type="SAM" id="Phobius"/>
    </source>
</evidence>
<feature type="transmembrane region" description="Helical" evidence="8">
    <location>
        <begin position="324"/>
        <end position="343"/>
    </location>
</feature>
<dbReference type="PANTHER" id="PTHR33908:SF3">
    <property type="entry name" value="UNDECAPRENYL PHOSPHATE-ALPHA-4-AMINO-4-DEOXY-L-ARABINOSE ARABINOSYL TRANSFERASE"/>
    <property type="match status" value="1"/>
</dbReference>
<keyword evidence="7 8" id="KW-0472">Membrane</keyword>
<comment type="subcellular location">
    <subcellularLocation>
        <location evidence="1">Cell membrane</location>
        <topology evidence="1">Multi-pass membrane protein</topology>
    </subcellularLocation>
</comment>
<dbReference type="Pfam" id="PF13231">
    <property type="entry name" value="PMT_2"/>
    <property type="match status" value="1"/>
</dbReference>
<dbReference type="AlphaFoldDB" id="A0A2M7RSJ3"/>